<sequence length="144" mass="15279">MVGHNTERTRVAQRTTTCSSLPLASLSLASQVLAPKSPVLHLSDRPSLVNAKREGMKDSANLPSLESSPDATCRGRSAPSSCVFLIPHILAIPPPSQSEATPGRPPLFQGPASQLDARAVLPCTGRCPKSERLQIFMPQGGMNQ</sequence>
<feature type="compositionally biased region" description="Polar residues" evidence="1">
    <location>
        <begin position="61"/>
        <end position="70"/>
    </location>
</feature>
<dbReference type="Proteomes" id="UP001327957">
    <property type="component" value="Unassembled WGS sequence"/>
</dbReference>
<evidence type="ECO:0000313" key="2">
    <source>
        <dbReference type="EMBL" id="KAK6209541.1"/>
    </source>
</evidence>
<gene>
    <name evidence="2" type="ORF">QIS74_11125</name>
</gene>
<evidence type="ECO:0000313" key="3">
    <source>
        <dbReference type="Proteomes" id="UP001327957"/>
    </source>
</evidence>
<feature type="region of interest" description="Disordered" evidence="1">
    <location>
        <begin position="39"/>
        <end position="77"/>
    </location>
</feature>
<reference evidence="2 3" key="1">
    <citation type="submission" date="2023-04" db="EMBL/GenBank/DDBJ databases">
        <title>Colletotrichum tabacum stain YC1 causing leaf anthracnose on Nicotiana tabacum(L.) cv.</title>
        <authorList>
            <person name="Ji Z."/>
            <person name="Wang M."/>
            <person name="Zhang J."/>
            <person name="Wang N."/>
            <person name="Zhou Z."/>
        </authorList>
    </citation>
    <scope>NUCLEOTIDE SEQUENCE [LARGE SCALE GENOMIC DNA]</scope>
    <source>
        <strain evidence="2 3">YC1</strain>
    </source>
</reference>
<name>A0AAV9SZ97_9PEZI</name>
<organism evidence="2 3">
    <name type="scientific">Colletotrichum tabaci</name>
    <dbReference type="NCBI Taxonomy" id="1209068"/>
    <lineage>
        <taxon>Eukaryota</taxon>
        <taxon>Fungi</taxon>
        <taxon>Dikarya</taxon>
        <taxon>Ascomycota</taxon>
        <taxon>Pezizomycotina</taxon>
        <taxon>Sordariomycetes</taxon>
        <taxon>Hypocreomycetidae</taxon>
        <taxon>Glomerellales</taxon>
        <taxon>Glomerellaceae</taxon>
        <taxon>Colletotrichum</taxon>
        <taxon>Colletotrichum destructivum species complex</taxon>
    </lineage>
</organism>
<comment type="caution">
    <text evidence="2">The sequence shown here is derived from an EMBL/GenBank/DDBJ whole genome shotgun (WGS) entry which is preliminary data.</text>
</comment>
<dbReference type="AlphaFoldDB" id="A0AAV9SZ97"/>
<proteinExistence type="predicted"/>
<keyword evidence="3" id="KW-1185">Reference proteome</keyword>
<evidence type="ECO:0000256" key="1">
    <source>
        <dbReference type="SAM" id="MobiDB-lite"/>
    </source>
</evidence>
<dbReference type="EMBL" id="JASAOK010000047">
    <property type="protein sequence ID" value="KAK6209541.1"/>
    <property type="molecule type" value="Genomic_DNA"/>
</dbReference>
<protein>
    <submittedName>
        <fullName evidence="2">Uncharacterized protein</fullName>
    </submittedName>
</protein>
<accession>A0AAV9SZ97</accession>